<keyword evidence="3 5" id="KW-1133">Transmembrane helix</keyword>
<dbReference type="SUPFAM" id="SSF103481">
    <property type="entry name" value="Multidrug resistance efflux transporter EmrE"/>
    <property type="match status" value="2"/>
</dbReference>
<organism evidence="7 8">
    <name type="scientific">Boseongicola aestuarii</name>
    <dbReference type="NCBI Taxonomy" id="1470561"/>
    <lineage>
        <taxon>Bacteria</taxon>
        <taxon>Pseudomonadati</taxon>
        <taxon>Pseudomonadota</taxon>
        <taxon>Alphaproteobacteria</taxon>
        <taxon>Rhodobacterales</taxon>
        <taxon>Paracoccaceae</taxon>
        <taxon>Boseongicola</taxon>
    </lineage>
</organism>
<dbReference type="InterPro" id="IPR000620">
    <property type="entry name" value="EamA_dom"/>
</dbReference>
<gene>
    <name evidence="7" type="ORF">BOA8489_01000</name>
</gene>
<feature type="transmembrane region" description="Helical" evidence="5">
    <location>
        <begin position="197"/>
        <end position="218"/>
    </location>
</feature>
<dbReference type="PANTHER" id="PTHR32322:SF9">
    <property type="entry name" value="AMINO-ACID METABOLITE EFFLUX PUMP-RELATED"/>
    <property type="match status" value="1"/>
</dbReference>
<dbReference type="AlphaFoldDB" id="A0A238IY37"/>
<dbReference type="Pfam" id="PF00892">
    <property type="entry name" value="EamA"/>
    <property type="match status" value="1"/>
</dbReference>
<keyword evidence="4 5" id="KW-0472">Membrane</keyword>
<dbReference type="Proteomes" id="UP000201838">
    <property type="component" value="Unassembled WGS sequence"/>
</dbReference>
<feature type="transmembrane region" description="Helical" evidence="5">
    <location>
        <begin position="225"/>
        <end position="249"/>
    </location>
</feature>
<dbReference type="InterPro" id="IPR037185">
    <property type="entry name" value="EmrE-like"/>
</dbReference>
<keyword evidence="2 5" id="KW-0812">Transmembrane</keyword>
<feature type="transmembrane region" description="Helical" evidence="5">
    <location>
        <begin position="174"/>
        <end position="191"/>
    </location>
</feature>
<feature type="transmembrane region" description="Helical" evidence="5">
    <location>
        <begin position="116"/>
        <end position="134"/>
    </location>
</feature>
<feature type="transmembrane region" description="Helical" evidence="5">
    <location>
        <begin position="34"/>
        <end position="53"/>
    </location>
</feature>
<evidence type="ECO:0000256" key="4">
    <source>
        <dbReference type="ARBA" id="ARBA00023136"/>
    </source>
</evidence>
<name>A0A238IY37_9RHOB</name>
<feature type="transmembrane region" description="Helical" evidence="5">
    <location>
        <begin position="140"/>
        <end position="162"/>
    </location>
</feature>
<feature type="domain" description="EamA" evidence="6">
    <location>
        <begin position="147"/>
        <end position="270"/>
    </location>
</feature>
<evidence type="ECO:0000256" key="1">
    <source>
        <dbReference type="ARBA" id="ARBA00004141"/>
    </source>
</evidence>
<dbReference type="InterPro" id="IPR050638">
    <property type="entry name" value="AA-Vitamin_Transporters"/>
</dbReference>
<feature type="transmembrane region" description="Helical" evidence="5">
    <location>
        <begin position="90"/>
        <end position="109"/>
    </location>
</feature>
<dbReference type="PANTHER" id="PTHR32322">
    <property type="entry name" value="INNER MEMBRANE TRANSPORTER"/>
    <property type="match status" value="1"/>
</dbReference>
<dbReference type="RefSeq" id="WP_245813664.1">
    <property type="nucleotide sequence ID" value="NZ_FXXQ01000002.1"/>
</dbReference>
<proteinExistence type="predicted"/>
<feature type="transmembrane region" description="Helical" evidence="5">
    <location>
        <begin position="255"/>
        <end position="275"/>
    </location>
</feature>
<evidence type="ECO:0000313" key="8">
    <source>
        <dbReference type="Proteomes" id="UP000201838"/>
    </source>
</evidence>
<reference evidence="8" key="1">
    <citation type="submission" date="2017-05" db="EMBL/GenBank/DDBJ databases">
        <authorList>
            <person name="Rodrigo-Torres L."/>
            <person name="Arahal R. D."/>
            <person name="Lucena T."/>
        </authorList>
    </citation>
    <scope>NUCLEOTIDE SEQUENCE [LARGE SCALE GENOMIC DNA]</scope>
    <source>
        <strain evidence="8">CECT 8489</strain>
    </source>
</reference>
<evidence type="ECO:0000313" key="7">
    <source>
        <dbReference type="EMBL" id="SMX22902.1"/>
    </source>
</evidence>
<feature type="transmembrane region" description="Helical" evidence="5">
    <location>
        <begin position="65"/>
        <end position="84"/>
    </location>
</feature>
<evidence type="ECO:0000256" key="2">
    <source>
        <dbReference type="ARBA" id="ARBA00022692"/>
    </source>
</evidence>
<evidence type="ECO:0000259" key="6">
    <source>
        <dbReference type="Pfam" id="PF00892"/>
    </source>
</evidence>
<protein>
    <submittedName>
        <fullName evidence="7">EamA-like transporter family protein</fullName>
    </submittedName>
</protein>
<sequence>MRLFALTALTMVAFASNSILNRWGLLDGETGPAAFQALRVVAGALCLGALLYFRGNMPRLLTRRRVVGTGSLMAYMLGFSFAYVALDAGVGALILFGGVQVTMFAGALVAGNRPPVLRWVGAAVAFGGLVWLLWPGAIGAPPFGASLMMGVAAVAWGVYSLAGRGATDPMAETGANFICSIPFALLAWIVVQDGMSASGAVLAIICGALTSGLGYALWYSVLPKLDAAVAALTQLTVPVIAVVGGVLVLGEVASGRLILASAVVLGGVALGVLGGQRRSGSKAS</sequence>
<keyword evidence="8" id="KW-1185">Reference proteome</keyword>
<evidence type="ECO:0000256" key="3">
    <source>
        <dbReference type="ARBA" id="ARBA00022989"/>
    </source>
</evidence>
<comment type="subcellular location">
    <subcellularLocation>
        <location evidence="1">Membrane</location>
        <topology evidence="1">Multi-pass membrane protein</topology>
    </subcellularLocation>
</comment>
<accession>A0A238IY37</accession>
<dbReference type="EMBL" id="FXXQ01000002">
    <property type="protein sequence ID" value="SMX22902.1"/>
    <property type="molecule type" value="Genomic_DNA"/>
</dbReference>
<dbReference type="GO" id="GO:0016020">
    <property type="term" value="C:membrane"/>
    <property type="evidence" value="ECO:0007669"/>
    <property type="project" value="UniProtKB-SubCell"/>
</dbReference>
<evidence type="ECO:0000256" key="5">
    <source>
        <dbReference type="SAM" id="Phobius"/>
    </source>
</evidence>